<proteinExistence type="predicted"/>
<accession>A0A0M3IV74</accession>
<protein>
    <submittedName>
        <fullName evidence="2">Uncharacterized protein</fullName>
    </submittedName>
</protein>
<name>A0A0M3IV74_ASCLU</name>
<sequence>MLCLPFGGSYKREHNASYLLCAYRVNRRCDCARQRGSVCDIGFNKEGNNERDQACLQKSSQRMVSFLYSFKII</sequence>
<evidence type="ECO:0000313" key="1">
    <source>
        <dbReference type="Proteomes" id="UP000036681"/>
    </source>
</evidence>
<evidence type="ECO:0000313" key="2">
    <source>
        <dbReference type="WBParaSite" id="ALUE_0002265201-mRNA-1"/>
    </source>
</evidence>
<reference evidence="2" key="1">
    <citation type="submission" date="2017-02" db="UniProtKB">
        <authorList>
            <consortium name="WormBaseParasite"/>
        </authorList>
    </citation>
    <scope>IDENTIFICATION</scope>
</reference>
<organism evidence="1 2">
    <name type="scientific">Ascaris lumbricoides</name>
    <name type="common">Giant roundworm</name>
    <dbReference type="NCBI Taxonomy" id="6252"/>
    <lineage>
        <taxon>Eukaryota</taxon>
        <taxon>Metazoa</taxon>
        <taxon>Ecdysozoa</taxon>
        <taxon>Nematoda</taxon>
        <taxon>Chromadorea</taxon>
        <taxon>Rhabditida</taxon>
        <taxon>Spirurina</taxon>
        <taxon>Ascaridomorpha</taxon>
        <taxon>Ascaridoidea</taxon>
        <taxon>Ascarididae</taxon>
        <taxon>Ascaris</taxon>
    </lineage>
</organism>
<dbReference type="AlphaFoldDB" id="A0A0M3IV74"/>
<dbReference type="Proteomes" id="UP000036681">
    <property type="component" value="Unplaced"/>
</dbReference>
<keyword evidence="1" id="KW-1185">Reference proteome</keyword>
<dbReference type="WBParaSite" id="ALUE_0002265201-mRNA-1">
    <property type="protein sequence ID" value="ALUE_0002265201-mRNA-1"/>
    <property type="gene ID" value="ALUE_0002265201"/>
</dbReference>